<evidence type="ECO:0000259" key="2">
    <source>
        <dbReference type="Pfam" id="PF13439"/>
    </source>
</evidence>
<dbReference type="SUPFAM" id="SSF53756">
    <property type="entry name" value="UDP-Glycosyltransferase/glycogen phosphorylase"/>
    <property type="match status" value="1"/>
</dbReference>
<dbReference type="PANTHER" id="PTHR46401:SF2">
    <property type="entry name" value="GLYCOSYLTRANSFERASE WBBK-RELATED"/>
    <property type="match status" value="1"/>
</dbReference>
<gene>
    <name evidence="3" type="ORF">NE542_10140</name>
</gene>
<evidence type="ECO:0000313" key="3">
    <source>
        <dbReference type="EMBL" id="MCQ5062173.1"/>
    </source>
</evidence>
<dbReference type="InterPro" id="IPR028098">
    <property type="entry name" value="Glyco_trans_4-like_N"/>
</dbReference>
<dbReference type="Gene3D" id="3.40.50.2000">
    <property type="entry name" value="Glycogen Phosphorylase B"/>
    <property type="match status" value="2"/>
</dbReference>
<dbReference type="EMBL" id="JANGBO010000010">
    <property type="protein sequence ID" value="MCQ5062173.1"/>
    <property type="molecule type" value="Genomic_DNA"/>
</dbReference>
<dbReference type="PANTHER" id="PTHR46401">
    <property type="entry name" value="GLYCOSYLTRANSFERASE WBBK-RELATED"/>
    <property type="match status" value="1"/>
</dbReference>
<dbReference type="AlphaFoldDB" id="A0AAP2UFV0"/>
<protein>
    <submittedName>
        <fullName evidence="3">Glycosyltransferase</fullName>
        <ecNumber evidence="3">2.4.-.-</ecNumber>
    </submittedName>
</protein>
<dbReference type="Proteomes" id="UP001204814">
    <property type="component" value="Unassembled WGS sequence"/>
</dbReference>
<dbReference type="GO" id="GO:0009103">
    <property type="term" value="P:lipopolysaccharide biosynthetic process"/>
    <property type="evidence" value="ECO:0007669"/>
    <property type="project" value="TreeGrafter"/>
</dbReference>
<evidence type="ECO:0000313" key="4">
    <source>
        <dbReference type="Proteomes" id="UP001204814"/>
    </source>
</evidence>
<dbReference type="GO" id="GO:0016757">
    <property type="term" value="F:glycosyltransferase activity"/>
    <property type="evidence" value="ECO:0007669"/>
    <property type="project" value="UniProtKB-KW"/>
</dbReference>
<proteinExistence type="predicted"/>
<sequence>MSRILFINSVCNGSTGTICKNLYKAAEEAGHTCCIAYGRGDAPEGFNTIKIGNQLDIYLHVLKARLFDASGFGSKKATKFFVKQIKEFRPDVIHLHNIHGYYVNIEILFNYLKQHPEIKKIWTLHDCWSYTGHCAHYTYKKCNKWKTCCNGKCTNKKEYPQTLFSNIKSNFNKKKEVFSNVENMILVTPSKWLKDEVGKSYLKGYPIEVINNGVDINVFKPTPSNIKQQYGIGDKKVILGVSSIWNKMKGLDTFIELSKEIDDQYQLVLIGLNKKQVEQLPCNIIGISRTENVQELVRWYSAAYVFLNPTLEDTYPTTNLEAIACGTPVVTFNTGGSPESAFAGEDNIIEKKDIFNFFKNDINLEVPKSDILDFKEMNRSYLNIYIKGNSNYE</sequence>
<feature type="domain" description="Glycosyltransferase subfamily 4-like N-terminal" evidence="2">
    <location>
        <begin position="17"/>
        <end position="217"/>
    </location>
</feature>
<dbReference type="EC" id="2.4.-.-" evidence="3"/>
<reference evidence="3" key="1">
    <citation type="submission" date="2022-06" db="EMBL/GenBank/DDBJ databases">
        <title>Isolation of gut microbiota from human fecal samples.</title>
        <authorList>
            <person name="Pamer E.G."/>
            <person name="Barat B."/>
            <person name="Waligurski E."/>
            <person name="Medina S."/>
            <person name="Paddock L."/>
            <person name="Mostad J."/>
        </authorList>
    </citation>
    <scope>NUCLEOTIDE SEQUENCE</scope>
    <source>
        <strain evidence="3">DFI.6.24</strain>
    </source>
</reference>
<comment type="caution">
    <text evidence="3">The sequence shown here is derived from an EMBL/GenBank/DDBJ whole genome shotgun (WGS) entry which is preliminary data.</text>
</comment>
<organism evidence="3 4">
    <name type="scientific">Faecalibacillus intestinalis</name>
    <dbReference type="NCBI Taxonomy" id="1982626"/>
    <lineage>
        <taxon>Bacteria</taxon>
        <taxon>Bacillati</taxon>
        <taxon>Bacillota</taxon>
        <taxon>Erysipelotrichia</taxon>
        <taxon>Erysipelotrichales</taxon>
        <taxon>Coprobacillaceae</taxon>
        <taxon>Faecalibacillus</taxon>
    </lineage>
</organism>
<accession>A0AAP2UFV0</accession>
<keyword evidence="1 3" id="KW-0808">Transferase</keyword>
<dbReference type="Pfam" id="PF13692">
    <property type="entry name" value="Glyco_trans_1_4"/>
    <property type="match status" value="1"/>
</dbReference>
<keyword evidence="3" id="KW-0328">Glycosyltransferase</keyword>
<dbReference type="RefSeq" id="WP_227352113.1">
    <property type="nucleotide sequence ID" value="NZ_JAJDKX010000014.1"/>
</dbReference>
<name>A0AAP2UFV0_9FIRM</name>
<evidence type="ECO:0000256" key="1">
    <source>
        <dbReference type="ARBA" id="ARBA00022679"/>
    </source>
</evidence>
<dbReference type="Pfam" id="PF13439">
    <property type="entry name" value="Glyco_transf_4"/>
    <property type="match status" value="1"/>
</dbReference>